<dbReference type="EMBL" id="JBAHYK010000544">
    <property type="protein sequence ID" value="KAL0573100.1"/>
    <property type="molecule type" value="Genomic_DNA"/>
</dbReference>
<organism evidence="7 8">
    <name type="scientific">Marasmius crinis-equi</name>
    <dbReference type="NCBI Taxonomy" id="585013"/>
    <lineage>
        <taxon>Eukaryota</taxon>
        <taxon>Fungi</taxon>
        <taxon>Dikarya</taxon>
        <taxon>Basidiomycota</taxon>
        <taxon>Agaricomycotina</taxon>
        <taxon>Agaricomycetes</taxon>
        <taxon>Agaricomycetidae</taxon>
        <taxon>Agaricales</taxon>
        <taxon>Marasmiineae</taxon>
        <taxon>Marasmiaceae</taxon>
        <taxon>Marasmius</taxon>
    </lineage>
</organism>
<dbReference type="InterPro" id="IPR000719">
    <property type="entry name" value="Prot_kinase_dom"/>
</dbReference>
<gene>
    <name evidence="7" type="ORF">V5O48_008852</name>
</gene>
<dbReference type="SUPFAM" id="SSF56112">
    <property type="entry name" value="Protein kinase-like (PK-like)"/>
    <property type="match status" value="1"/>
</dbReference>
<evidence type="ECO:0000256" key="5">
    <source>
        <dbReference type="SAM" id="MobiDB-lite"/>
    </source>
</evidence>
<keyword evidence="3" id="KW-0418">Kinase</keyword>
<evidence type="ECO:0000259" key="6">
    <source>
        <dbReference type="PROSITE" id="PS50011"/>
    </source>
</evidence>
<evidence type="ECO:0000256" key="1">
    <source>
        <dbReference type="ARBA" id="ARBA00022679"/>
    </source>
</evidence>
<dbReference type="Proteomes" id="UP001465976">
    <property type="component" value="Unassembled WGS sequence"/>
</dbReference>
<keyword evidence="2" id="KW-0547">Nucleotide-binding</keyword>
<keyword evidence="8" id="KW-1185">Reference proteome</keyword>
<name>A0ABR3FCR0_9AGAR</name>
<evidence type="ECO:0000256" key="4">
    <source>
        <dbReference type="ARBA" id="ARBA00022840"/>
    </source>
</evidence>
<dbReference type="InterPro" id="IPR051681">
    <property type="entry name" value="Ser/Thr_Kinases-Pseudokinases"/>
</dbReference>
<feature type="region of interest" description="Disordered" evidence="5">
    <location>
        <begin position="154"/>
        <end position="220"/>
    </location>
</feature>
<dbReference type="PANTHER" id="PTHR44329">
    <property type="entry name" value="SERINE/THREONINE-PROTEIN KINASE TNNI3K-RELATED"/>
    <property type="match status" value="1"/>
</dbReference>
<sequence length="220" mass="23986">MSSGQTKGTIRWLSPELLRPPCRSSIRSDIYAYAGVCYEIFTGNTPFHELTDAAVIVAVLLEKKHPSRPENLPELADSMWEIMESCWEHEAHLRPTADYVLSRVSTTRSSKTGVAVGLQSAPDWNSLNLMQISKNAEHPSVDTTTLVRLLQKKQTQMDVSPSPSLNTSMIEAKPSSTSNGRGDRPSTAVPEFNASSSSSGGAPDGRVAMIPPKTKRVFDA</sequence>
<reference evidence="7 8" key="1">
    <citation type="submission" date="2024-02" db="EMBL/GenBank/DDBJ databases">
        <title>A draft genome for the cacao thread blight pathogen Marasmius crinis-equi.</title>
        <authorList>
            <person name="Cohen S.P."/>
            <person name="Baruah I.K."/>
            <person name="Amoako-Attah I."/>
            <person name="Bukari Y."/>
            <person name="Meinhardt L.W."/>
            <person name="Bailey B.A."/>
        </authorList>
    </citation>
    <scope>NUCLEOTIDE SEQUENCE [LARGE SCALE GENOMIC DNA]</scope>
    <source>
        <strain evidence="7 8">GH-76</strain>
    </source>
</reference>
<dbReference type="Gene3D" id="1.10.510.10">
    <property type="entry name" value="Transferase(Phosphotransferase) domain 1"/>
    <property type="match status" value="1"/>
</dbReference>
<evidence type="ECO:0000256" key="3">
    <source>
        <dbReference type="ARBA" id="ARBA00022777"/>
    </source>
</evidence>
<keyword evidence="1" id="KW-0808">Transferase</keyword>
<keyword evidence="4" id="KW-0067">ATP-binding</keyword>
<dbReference type="InterPro" id="IPR011009">
    <property type="entry name" value="Kinase-like_dom_sf"/>
</dbReference>
<proteinExistence type="predicted"/>
<accession>A0ABR3FCR0</accession>
<evidence type="ECO:0000313" key="7">
    <source>
        <dbReference type="EMBL" id="KAL0573100.1"/>
    </source>
</evidence>
<dbReference type="PANTHER" id="PTHR44329:SF288">
    <property type="entry name" value="MITOGEN-ACTIVATED PROTEIN KINASE KINASE KINASE 20"/>
    <property type="match status" value="1"/>
</dbReference>
<comment type="caution">
    <text evidence="7">The sequence shown here is derived from an EMBL/GenBank/DDBJ whole genome shotgun (WGS) entry which is preliminary data.</text>
</comment>
<feature type="domain" description="Protein kinase" evidence="6">
    <location>
        <begin position="1"/>
        <end position="106"/>
    </location>
</feature>
<dbReference type="Pfam" id="PF07714">
    <property type="entry name" value="PK_Tyr_Ser-Thr"/>
    <property type="match status" value="1"/>
</dbReference>
<protein>
    <recommendedName>
        <fullName evidence="6">Protein kinase domain-containing protein</fullName>
    </recommendedName>
</protein>
<dbReference type="InterPro" id="IPR001245">
    <property type="entry name" value="Ser-Thr/Tyr_kinase_cat_dom"/>
</dbReference>
<evidence type="ECO:0000256" key="2">
    <source>
        <dbReference type="ARBA" id="ARBA00022741"/>
    </source>
</evidence>
<dbReference type="PROSITE" id="PS50011">
    <property type="entry name" value="PROTEIN_KINASE_DOM"/>
    <property type="match status" value="1"/>
</dbReference>
<evidence type="ECO:0000313" key="8">
    <source>
        <dbReference type="Proteomes" id="UP001465976"/>
    </source>
</evidence>
<feature type="compositionally biased region" description="Polar residues" evidence="5">
    <location>
        <begin position="154"/>
        <end position="180"/>
    </location>
</feature>